<dbReference type="InterPro" id="IPR000182">
    <property type="entry name" value="GNAT_dom"/>
</dbReference>
<keyword evidence="3" id="KW-1185">Reference proteome</keyword>
<evidence type="ECO:0000259" key="1">
    <source>
        <dbReference type="PROSITE" id="PS51186"/>
    </source>
</evidence>
<dbReference type="AlphaFoldDB" id="A0A1R1F0Z1"/>
<protein>
    <submittedName>
        <fullName evidence="2">Ribosomal-protein-serine acetyltransferase</fullName>
    </submittedName>
</protein>
<feature type="domain" description="N-acetyltransferase" evidence="1">
    <location>
        <begin position="21"/>
        <end position="167"/>
    </location>
</feature>
<evidence type="ECO:0000313" key="2">
    <source>
        <dbReference type="EMBL" id="OMF57755.1"/>
    </source>
</evidence>
<evidence type="ECO:0000313" key="3">
    <source>
        <dbReference type="Proteomes" id="UP000187172"/>
    </source>
</evidence>
<dbReference type="PANTHER" id="PTHR43441">
    <property type="entry name" value="RIBOSOMAL-PROTEIN-SERINE ACETYLTRANSFERASE"/>
    <property type="match status" value="1"/>
</dbReference>
<keyword evidence="2" id="KW-0808">Transferase</keyword>
<dbReference type="GO" id="GO:0005737">
    <property type="term" value="C:cytoplasm"/>
    <property type="evidence" value="ECO:0007669"/>
    <property type="project" value="TreeGrafter"/>
</dbReference>
<dbReference type="InterPro" id="IPR016181">
    <property type="entry name" value="Acyl_CoA_acyltransferase"/>
</dbReference>
<proteinExistence type="predicted"/>
<name>A0A1R1F0Z1_9BACL</name>
<dbReference type="Gene3D" id="3.40.630.30">
    <property type="match status" value="1"/>
</dbReference>
<gene>
    <name evidence="2" type="ORF">BK138_03965</name>
</gene>
<dbReference type="EMBL" id="MRTP01000001">
    <property type="protein sequence ID" value="OMF57755.1"/>
    <property type="molecule type" value="Genomic_DNA"/>
</dbReference>
<dbReference type="PANTHER" id="PTHR43441:SF12">
    <property type="entry name" value="RIBOSOMAL N-ACETYLTRANSFERASE YDAF-RELATED"/>
    <property type="match status" value="1"/>
</dbReference>
<organism evidence="2 3">
    <name type="scientific">Paenibacillus rhizosphaerae</name>
    <dbReference type="NCBI Taxonomy" id="297318"/>
    <lineage>
        <taxon>Bacteria</taxon>
        <taxon>Bacillati</taxon>
        <taxon>Bacillota</taxon>
        <taxon>Bacilli</taxon>
        <taxon>Bacillales</taxon>
        <taxon>Paenibacillaceae</taxon>
        <taxon>Paenibacillus</taxon>
    </lineage>
</organism>
<comment type="caution">
    <text evidence="2">The sequence shown here is derived from an EMBL/GenBank/DDBJ whole genome shotgun (WGS) entry which is preliminary data.</text>
</comment>
<dbReference type="InterPro" id="IPR051908">
    <property type="entry name" value="Ribosomal_N-acetyltransferase"/>
</dbReference>
<dbReference type="RefSeq" id="WP_076166115.1">
    <property type="nucleotide sequence ID" value="NZ_MRTP01000001.1"/>
</dbReference>
<dbReference type="PROSITE" id="PS51186">
    <property type="entry name" value="GNAT"/>
    <property type="match status" value="1"/>
</dbReference>
<dbReference type="SUPFAM" id="SSF55729">
    <property type="entry name" value="Acyl-CoA N-acyltransferases (Nat)"/>
    <property type="match status" value="1"/>
</dbReference>
<dbReference type="Proteomes" id="UP000187172">
    <property type="component" value="Unassembled WGS sequence"/>
</dbReference>
<reference evidence="2 3" key="1">
    <citation type="submission" date="2016-11" db="EMBL/GenBank/DDBJ databases">
        <title>Paenibacillus species isolates.</title>
        <authorList>
            <person name="Beno S.M."/>
        </authorList>
    </citation>
    <scope>NUCLEOTIDE SEQUENCE [LARGE SCALE GENOMIC DNA]</scope>
    <source>
        <strain evidence="2 3">FSL R5-0378</strain>
    </source>
</reference>
<sequence>MYKAIVNDDTYISILEDRHANELYQLIDSSRESIRQWLQFPDLTHKVEDTRAFISRSLRRFANNDGYWAGIWYKEQIAGSIGFLGIDWEAGRTEIGYWLGSPFEGKGLMTSACRTFVAHAFHDLRLRKVEIGAAVGNIRSRAIPERLGFTQEGIIRNYERLHDQYLDRVIYGLTQQEWLDQQAMS</sequence>
<dbReference type="GO" id="GO:1990189">
    <property type="term" value="F:protein N-terminal-serine acetyltransferase activity"/>
    <property type="evidence" value="ECO:0007669"/>
    <property type="project" value="TreeGrafter"/>
</dbReference>
<dbReference type="GO" id="GO:0008999">
    <property type="term" value="F:protein-N-terminal-alanine acetyltransferase activity"/>
    <property type="evidence" value="ECO:0007669"/>
    <property type="project" value="TreeGrafter"/>
</dbReference>
<dbReference type="Pfam" id="PF13302">
    <property type="entry name" value="Acetyltransf_3"/>
    <property type="match status" value="1"/>
</dbReference>
<dbReference type="STRING" id="297318.BK138_03965"/>
<accession>A0A1R1F0Z1</accession>